<feature type="compositionally biased region" description="Basic residues" evidence="1">
    <location>
        <begin position="171"/>
        <end position="193"/>
    </location>
</feature>
<evidence type="ECO:0000256" key="1">
    <source>
        <dbReference type="SAM" id="MobiDB-lite"/>
    </source>
</evidence>
<feature type="region of interest" description="Disordered" evidence="1">
    <location>
        <begin position="134"/>
        <end position="193"/>
    </location>
</feature>
<name>A0ABV1T5P7_9ACTN</name>
<evidence type="ECO:0000313" key="2">
    <source>
        <dbReference type="EMBL" id="MER6169315.1"/>
    </source>
</evidence>
<evidence type="ECO:0000313" key="3">
    <source>
        <dbReference type="Proteomes" id="UP001496720"/>
    </source>
</evidence>
<gene>
    <name evidence="2" type="ORF">ABT188_33035</name>
</gene>
<dbReference type="EMBL" id="JBEOZY010000063">
    <property type="protein sequence ID" value="MER6169315.1"/>
    <property type="molecule type" value="Genomic_DNA"/>
</dbReference>
<comment type="caution">
    <text evidence="2">The sequence shown here is derived from an EMBL/GenBank/DDBJ whole genome shotgun (WGS) entry which is preliminary data.</text>
</comment>
<dbReference type="RefSeq" id="WP_352150494.1">
    <property type="nucleotide sequence ID" value="NZ_JBEOZY010000063.1"/>
</dbReference>
<dbReference type="Proteomes" id="UP001496720">
    <property type="component" value="Unassembled WGS sequence"/>
</dbReference>
<evidence type="ECO:0008006" key="4">
    <source>
        <dbReference type="Google" id="ProtNLM"/>
    </source>
</evidence>
<proteinExistence type="predicted"/>
<reference evidence="2 3" key="1">
    <citation type="submission" date="2024-06" db="EMBL/GenBank/DDBJ databases">
        <title>The Natural Products Discovery Center: Release of the First 8490 Sequenced Strains for Exploring Actinobacteria Biosynthetic Diversity.</title>
        <authorList>
            <person name="Kalkreuter E."/>
            <person name="Kautsar S.A."/>
            <person name="Yang D."/>
            <person name="Bader C.D."/>
            <person name="Teijaro C.N."/>
            <person name="Fluegel L."/>
            <person name="Davis C.M."/>
            <person name="Simpson J.R."/>
            <person name="Lauterbach L."/>
            <person name="Steele A.D."/>
            <person name="Gui C."/>
            <person name="Meng S."/>
            <person name="Li G."/>
            <person name="Viehrig K."/>
            <person name="Ye F."/>
            <person name="Su P."/>
            <person name="Kiefer A.F."/>
            <person name="Nichols A."/>
            <person name="Cepeda A.J."/>
            <person name="Yan W."/>
            <person name="Fan B."/>
            <person name="Jiang Y."/>
            <person name="Adhikari A."/>
            <person name="Zheng C.-J."/>
            <person name="Schuster L."/>
            <person name="Cowan T.M."/>
            <person name="Smanski M.J."/>
            <person name="Chevrette M.G."/>
            <person name="De Carvalho L.P.S."/>
            <person name="Shen B."/>
        </authorList>
    </citation>
    <scope>NUCLEOTIDE SEQUENCE [LARGE SCALE GENOMIC DNA]</scope>
    <source>
        <strain evidence="2 3">NPDC001615</strain>
    </source>
</reference>
<keyword evidence="3" id="KW-1185">Reference proteome</keyword>
<sequence length="193" mass="20583">MPETITMPLAPMEPNDVADAFAYIRARLVGDIDTASAIADNTGPEQLHRLLVDVAARVFIPVTAAHDHDGEPCAHSFLAAALGRLLLELLCHGVCLNSLTGAADTITRFTDNILTEDGDLAGVLRQLEAAGMRQAMEAHPAHRTTVARSTAPSHHTAGRQQRCPPASPHRAGPRHGRAGSSTTHRRCQGKTSR</sequence>
<accession>A0ABV1T5P7</accession>
<organism evidence="2 3">
    <name type="scientific">Streptomyces violaceorubidus</name>
    <dbReference type="NCBI Taxonomy" id="284042"/>
    <lineage>
        <taxon>Bacteria</taxon>
        <taxon>Bacillati</taxon>
        <taxon>Actinomycetota</taxon>
        <taxon>Actinomycetes</taxon>
        <taxon>Kitasatosporales</taxon>
        <taxon>Streptomycetaceae</taxon>
        <taxon>Streptomyces</taxon>
    </lineage>
</organism>
<protein>
    <recommendedName>
        <fullName evidence="4">Tn3 transposase DDE domain-containing protein</fullName>
    </recommendedName>
</protein>